<dbReference type="EMBL" id="CM000653">
    <property type="protein sequence ID" value="EED87860.1"/>
    <property type="molecule type" value="Genomic_DNA"/>
</dbReference>
<sequence>MHRALPWTTLYVVLSAAGDGGRAATAAKGGMTNNGDNEVDGNNTEDVADNNNASRSKSGSSSDDNDINCIAESRTFLAMVSCKENSILWLEETQQQCKPAVQSNITTNGGVPTDPRTPPLPNAMLPQMQMMQYSPTAAAAAFQAHYRNIRMNHAMMVQQQNRMMQRGDGKSSSELTEASRKRLKSEAKKAIAEAQQQQHRMECQWMQISGYRPMCEENTSDCPPETTAGERKRDGEEVKGINETTVSAGAEEKRNEANDMNDQLLDDCVDGDILDQAVTLLDEGSFDVEDDNLC</sequence>
<feature type="signal peptide" evidence="2">
    <location>
        <begin position="1"/>
        <end position="23"/>
    </location>
</feature>
<dbReference type="AlphaFoldDB" id="B8CFU9"/>
<dbReference type="RefSeq" id="XP_002295080.1">
    <property type="nucleotide sequence ID" value="XM_002295044.1"/>
</dbReference>
<feature type="compositionally biased region" description="Basic and acidic residues" evidence="1">
    <location>
        <begin position="228"/>
        <end position="240"/>
    </location>
</feature>
<evidence type="ECO:0000256" key="1">
    <source>
        <dbReference type="SAM" id="MobiDB-lite"/>
    </source>
</evidence>
<feature type="chain" id="PRO_5002870092" evidence="2">
    <location>
        <begin position="24"/>
        <end position="294"/>
    </location>
</feature>
<keyword evidence="4" id="KW-1185">Reference proteome</keyword>
<evidence type="ECO:0000313" key="4">
    <source>
        <dbReference type="Proteomes" id="UP000001449"/>
    </source>
</evidence>
<dbReference type="GeneID" id="7448221"/>
<feature type="region of interest" description="Disordered" evidence="1">
    <location>
        <begin position="217"/>
        <end position="258"/>
    </location>
</feature>
<feature type="compositionally biased region" description="Polar residues" evidence="1">
    <location>
        <begin position="31"/>
        <end position="45"/>
    </location>
</feature>
<feature type="region of interest" description="Disordered" evidence="1">
    <location>
        <begin position="22"/>
        <end position="66"/>
    </location>
</feature>
<reference evidence="3 4" key="2">
    <citation type="journal article" date="2008" name="Nature">
        <title>The Phaeodactylum genome reveals the evolutionary history of diatom genomes.</title>
        <authorList>
            <person name="Bowler C."/>
            <person name="Allen A.E."/>
            <person name="Badger J.H."/>
            <person name="Grimwood J."/>
            <person name="Jabbari K."/>
            <person name="Kuo A."/>
            <person name="Maheswari U."/>
            <person name="Martens C."/>
            <person name="Maumus F."/>
            <person name="Otillar R.P."/>
            <person name="Rayko E."/>
            <person name="Salamov A."/>
            <person name="Vandepoele K."/>
            <person name="Beszteri B."/>
            <person name="Gruber A."/>
            <person name="Heijde M."/>
            <person name="Katinka M."/>
            <person name="Mock T."/>
            <person name="Valentin K."/>
            <person name="Verret F."/>
            <person name="Berges J.A."/>
            <person name="Brownlee C."/>
            <person name="Cadoret J.P."/>
            <person name="Chiovitti A."/>
            <person name="Choi C.J."/>
            <person name="Coesel S."/>
            <person name="De Martino A."/>
            <person name="Detter J.C."/>
            <person name="Durkin C."/>
            <person name="Falciatore A."/>
            <person name="Fournet J."/>
            <person name="Haruta M."/>
            <person name="Huysman M.J."/>
            <person name="Jenkins B.D."/>
            <person name="Jiroutova K."/>
            <person name="Jorgensen R.E."/>
            <person name="Joubert Y."/>
            <person name="Kaplan A."/>
            <person name="Kroger N."/>
            <person name="Kroth P.G."/>
            <person name="La Roche J."/>
            <person name="Lindquist E."/>
            <person name="Lommer M."/>
            <person name="Martin-Jezequel V."/>
            <person name="Lopez P.J."/>
            <person name="Lucas S."/>
            <person name="Mangogna M."/>
            <person name="McGinnis K."/>
            <person name="Medlin L.K."/>
            <person name="Montsant A."/>
            <person name="Oudot-Le Secq M.P."/>
            <person name="Napoli C."/>
            <person name="Obornik M."/>
            <person name="Parker M.S."/>
            <person name="Petit J.L."/>
            <person name="Porcel B.M."/>
            <person name="Poulsen N."/>
            <person name="Robison M."/>
            <person name="Rychlewski L."/>
            <person name="Rynearson T.A."/>
            <person name="Schmutz J."/>
            <person name="Shapiro H."/>
            <person name="Siaut M."/>
            <person name="Stanley M."/>
            <person name="Sussman M.R."/>
            <person name="Taylor A.R."/>
            <person name="Vardi A."/>
            <person name="von Dassow P."/>
            <person name="Vyverman W."/>
            <person name="Willis A."/>
            <person name="Wyrwicz L.S."/>
            <person name="Rokhsar D.S."/>
            <person name="Weissenbach J."/>
            <person name="Armbrust E.V."/>
            <person name="Green B.R."/>
            <person name="Van de Peer Y."/>
            <person name="Grigoriev I.V."/>
        </authorList>
    </citation>
    <scope>NUCLEOTIDE SEQUENCE [LARGE SCALE GENOMIC DNA]</scope>
    <source>
        <strain evidence="3 4">CCMP1335</strain>
    </source>
</reference>
<evidence type="ECO:0000256" key="2">
    <source>
        <dbReference type="SAM" id="SignalP"/>
    </source>
</evidence>
<evidence type="ECO:0000313" key="3">
    <source>
        <dbReference type="EMBL" id="EED87860.1"/>
    </source>
</evidence>
<dbReference type="InParanoid" id="B8CFU9"/>
<feature type="compositionally biased region" description="Low complexity" evidence="1">
    <location>
        <begin position="50"/>
        <end position="62"/>
    </location>
</feature>
<dbReference type="PaxDb" id="35128-Thaps11887"/>
<dbReference type="HOGENOM" id="CLU_948297_0_0_1"/>
<feature type="compositionally biased region" description="Basic and acidic residues" evidence="1">
    <location>
        <begin position="165"/>
        <end position="187"/>
    </location>
</feature>
<dbReference type="KEGG" id="tps:THAPSDRAFT_11887"/>
<reference evidence="3 4" key="1">
    <citation type="journal article" date="2004" name="Science">
        <title>The genome of the diatom Thalassiosira pseudonana: ecology, evolution, and metabolism.</title>
        <authorList>
            <person name="Armbrust E.V."/>
            <person name="Berges J.A."/>
            <person name="Bowler C."/>
            <person name="Green B.R."/>
            <person name="Martinez D."/>
            <person name="Putnam N.H."/>
            <person name="Zhou S."/>
            <person name="Allen A.E."/>
            <person name="Apt K.E."/>
            <person name="Bechner M."/>
            <person name="Brzezinski M.A."/>
            <person name="Chaal B.K."/>
            <person name="Chiovitti A."/>
            <person name="Davis A.K."/>
            <person name="Demarest M.S."/>
            <person name="Detter J.C."/>
            <person name="Glavina T."/>
            <person name="Goodstein D."/>
            <person name="Hadi M.Z."/>
            <person name="Hellsten U."/>
            <person name="Hildebrand M."/>
            <person name="Jenkins B.D."/>
            <person name="Jurka J."/>
            <person name="Kapitonov V.V."/>
            <person name="Kroger N."/>
            <person name="Lau W.W."/>
            <person name="Lane T.W."/>
            <person name="Larimer F.W."/>
            <person name="Lippmeier J.C."/>
            <person name="Lucas S."/>
            <person name="Medina M."/>
            <person name="Montsant A."/>
            <person name="Obornik M."/>
            <person name="Parker M.S."/>
            <person name="Palenik B."/>
            <person name="Pazour G.J."/>
            <person name="Richardson P.M."/>
            <person name="Rynearson T.A."/>
            <person name="Saito M.A."/>
            <person name="Schwartz D.C."/>
            <person name="Thamatrakoln K."/>
            <person name="Valentin K."/>
            <person name="Vardi A."/>
            <person name="Wilkerson F.P."/>
            <person name="Rokhsar D.S."/>
        </authorList>
    </citation>
    <scope>NUCLEOTIDE SEQUENCE [LARGE SCALE GENOMIC DNA]</scope>
    <source>
        <strain evidence="3 4">CCMP1335</strain>
    </source>
</reference>
<gene>
    <name evidence="3" type="ORF">THAPSDRAFT_11887</name>
</gene>
<keyword evidence="2" id="KW-0732">Signal</keyword>
<dbReference type="Proteomes" id="UP000001449">
    <property type="component" value="Chromosome 22"/>
</dbReference>
<feature type="region of interest" description="Disordered" evidence="1">
    <location>
        <begin position="162"/>
        <end position="187"/>
    </location>
</feature>
<name>B8CFU9_THAPS</name>
<accession>B8CFU9</accession>
<organism evidence="3 4">
    <name type="scientific">Thalassiosira pseudonana</name>
    <name type="common">Marine diatom</name>
    <name type="synonym">Cyclotella nana</name>
    <dbReference type="NCBI Taxonomy" id="35128"/>
    <lineage>
        <taxon>Eukaryota</taxon>
        <taxon>Sar</taxon>
        <taxon>Stramenopiles</taxon>
        <taxon>Ochrophyta</taxon>
        <taxon>Bacillariophyta</taxon>
        <taxon>Coscinodiscophyceae</taxon>
        <taxon>Thalassiosirophycidae</taxon>
        <taxon>Thalassiosirales</taxon>
        <taxon>Thalassiosiraceae</taxon>
        <taxon>Thalassiosira</taxon>
    </lineage>
</organism>
<proteinExistence type="predicted"/>
<protein>
    <submittedName>
        <fullName evidence="3">Uncharacterized protein</fullName>
    </submittedName>
</protein>